<evidence type="ECO:0000256" key="3">
    <source>
        <dbReference type="SAM" id="Phobius"/>
    </source>
</evidence>
<dbReference type="InterPro" id="IPR004474">
    <property type="entry name" value="LytR_CpsA_psr"/>
</dbReference>
<comment type="similarity">
    <text evidence="1">Belongs to the LytR/CpsA/Psr (LCP) family.</text>
</comment>
<accession>A0ABN3Q6E1</accession>
<reference evidence="5 6" key="1">
    <citation type="journal article" date="2019" name="Int. J. Syst. Evol. Microbiol.">
        <title>The Global Catalogue of Microorganisms (GCM) 10K type strain sequencing project: providing services to taxonomists for standard genome sequencing and annotation.</title>
        <authorList>
            <consortium name="The Broad Institute Genomics Platform"/>
            <consortium name="The Broad Institute Genome Sequencing Center for Infectious Disease"/>
            <person name="Wu L."/>
            <person name="Ma J."/>
        </authorList>
    </citation>
    <scope>NUCLEOTIDE SEQUENCE [LARGE SCALE GENOMIC DNA]</scope>
    <source>
        <strain evidence="5 6">JCM 16373</strain>
    </source>
</reference>
<feature type="domain" description="Cell envelope-related transcriptional attenuator" evidence="4">
    <location>
        <begin position="110"/>
        <end position="265"/>
    </location>
</feature>
<dbReference type="InterPro" id="IPR006311">
    <property type="entry name" value="TAT_signal"/>
</dbReference>
<evidence type="ECO:0000256" key="2">
    <source>
        <dbReference type="SAM" id="MobiDB-lite"/>
    </source>
</evidence>
<evidence type="ECO:0000313" key="5">
    <source>
        <dbReference type="EMBL" id="GAA2618576.1"/>
    </source>
</evidence>
<dbReference type="Proteomes" id="UP001501447">
    <property type="component" value="Unassembled WGS sequence"/>
</dbReference>
<evidence type="ECO:0000256" key="1">
    <source>
        <dbReference type="ARBA" id="ARBA00006068"/>
    </source>
</evidence>
<feature type="compositionally biased region" description="Polar residues" evidence="2">
    <location>
        <begin position="381"/>
        <end position="390"/>
    </location>
</feature>
<feature type="compositionally biased region" description="Acidic residues" evidence="2">
    <location>
        <begin position="1"/>
        <end position="11"/>
    </location>
</feature>
<keyword evidence="3" id="KW-1133">Transmembrane helix</keyword>
<keyword evidence="3" id="KW-0812">Transmembrane</keyword>
<proteinExistence type="inferred from homology"/>
<keyword evidence="3" id="KW-0472">Membrane</keyword>
<feature type="compositionally biased region" description="Basic and acidic residues" evidence="2">
    <location>
        <begin position="391"/>
        <end position="410"/>
    </location>
</feature>
<dbReference type="Pfam" id="PF03816">
    <property type="entry name" value="LytR_cpsA_psr"/>
    <property type="match status" value="1"/>
</dbReference>
<comment type="caution">
    <text evidence="5">The sequence shown here is derived from an EMBL/GenBank/DDBJ whole genome shotgun (WGS) entry which is preliminary data.</text>
</comment>
<dbReference type="PANTHER" id="PTHR33392">
    <property type="entry name" value="POLYISOPRENYL-TEICHOIC ACID--PEPTIDOGLYCAN TEICHOIC ACID TRANSFERASE TAGU"/>
    <property type="match status" value="1"/>
</dbReference>
<name>A0ABN3Q6E1_9ACTN</name>
<dbReference type="NCBIfam" id="TIGR00350">
    <property type="entry name" value="lytR_cpsA_psr"/>
    <property type="match status" value="1"/>
</dbReference>
<dbReference type="RefSeq" id="WP_344567105.1">
    <property type="nucleotide sequence ID" value="NZ_BAAARJ010000011.1"/>
</dbReference>
<evidence type="ECO:0000313" key="6">
    <source>
        <dbReference type="Proteomes" id="UP001501447"/>
    </source>
</evidence>
<dbReference type="InterPro" id="IPR050922">
    <property type="entry name" value="LytR/CpsA/Psr_CW_biosynth"/>
</dbReference>
<evidence type="ECO:0000259" key="4">
    <source>
        <dbReference type="Pfam" id="PF03816"/>
    </source>
</evidence>
<feature type="transmembrane region" description="Helical" evidence="3">
    <location>
        <begin position="30"/>
        <end position="50"/>
    </location>
</feature>
<feature type="region of interest" description="Disordered" evidence="2">
    <location>
        <begin position="349"/>
        <end position="435"/>
    </location>
</feature>
<dbReference type="Gene3D" id="3.40.630.190">
    <property type="entry name" value="LCP protein"/>
    <property type="match status" value="1"/>
</dbReference>
<feature type="region of interest" description="Disordered" evidence="2">
    <location>
        <begin position="1"/>
        <end position="23"/>
    </location>
</feature>
<gene>
    <name evidence="5" type="ORF">GCM10009863_35640</name>
</gene>
<keyword evidence="6" id="KW-1185">Reference proteome</keyword>
<sequence>MTDPGTTDEDAEHTGPTATPRPRRRRWLRWAALSASVLVLAASGTGWALFKKLDGNIHTDYDTAEQLNQHAEERPAPVKAASTAQNILLLGSDNRGDGNGAYGRDEGSERSDTAILLHIAADRRSATGMSIPRDLMVNIPSCQEKNGSTSQERFAQFNWAFQSGGAACAIRTVEKLTDIRVDHHLVVDFQGFKKLVDAVDGVDVCLADPVHDTEAKLDLPAGRQTLHGEDALGYVRARHGLGDGSDTERIDRQQQFLGSLVKKMRSNGVLLNPGKAYPVLDAVTSSLTADSGLDSLSELYEVVRNVRDIPEDRVRFLTVPRRSYELDRNRDELKQPAARRLFESLRHDRPVRLRGEDPVADAESPPGDAAQKDGKSGSGEYGQNKNGNSENGRDKKDGEETADGGTEKDTAGQTYRGTTAARDICSPNEAENEPN</sequence>
<organism evidence="5 6">
    <name type="scientific">Streptomyces axinellae</name>
    <dbReference type="NCBI Taxonomy" id="552788"/>
    <lineage>
        <taxon>Bacteria</taxon>
        <taxon>Bacillati</taxon>
        <taxon>Actinomycetota</taxon>
        <taxon>Actinomycetes</taxon>
        <taxon>Kitasatosporales</taxon>
        <taxon>Streptomycetaceae</taxon>
        <taxon>Streptomyces</taxon>
    </lineage>
</organism>
<protein>
    <submittedName>
        <fullName evidence="5">LCP family protein</fullName>
    </submittedName>
</protein>
<dbReference type="PANTHER" id="PTHR33392:SF6">
    <property type="entry name" value="POLYISOPRENYL-TEICHOIC ACID--PEPTIDOGLYCAN TEICHOIC ACID TRANSFERASE TAGU"/>
    <property type="match status" value="1"/>
</dbReference>
<dbReference type="PROSITE" id="PS51318">
    <property type="entry name" value="TAT"/>
    <property type="match status" value="1"/>
</dbReference>
<dbReference type="EMBL" id="BAAARJ010000011">
    <property type="protein sequence ID" value="GAA2618576.1"/>
    <property type="molecule type" value="Genomic_DNA"/>
</dbReference>